<feature type="domain" description="Porin" evidence="11">
    <location>
        <begin position="8"/>
        <end position="355"/>
    </location>
</feature>
<keyword evidence="3" id="KW-0813">Transport</keyword>
<keyword evidence="7" id="KW-0406">Ion transport</keyword>
<dbReference type="GO" id="GO:0006811">
    <property type="term" value="P:monoatomic ion transport"/>
    <property type="evidence" value="ECO:0007669"/>
    <property type="project" value="UniProtKB-KW"/>
</dbReference>
<dbReference type="KEGG" id="doe:DENOEST_3593"/>
<keyword evidence="13" id="KW-1185">Reference proteome</keyword>
<evidence type="ECO:0000256" key="9">
    <source>
        <dbReference type="ARBA" id="ARBA00023136"/>
    </source>
</evidence>
<reference evidence="12 13" key="1">
    <citation type="submission" date="2020-03" db="EMBL/GenBank/DDBJ databases">
        <authorList>
            <consortium name="Genoscope - CEA"/>
            <person name="William W."/>
        </authorList>
    </citation>
    <scope>NUCLEOTIDE SEQUENCE [LARGE SCALE GENOMIC DNA]</scope>
    <source>
        <strain evidence="13">DSM 16959</strain>
    </source>
</reference>
<keyword evidence="9" id="KW-0472">Membrane</keyword>
<comment type="subcellular location">
    <subcellularLocation>
        <location evidence="1">Cell outer membrane</location>
        <topology evidence="1">Multi-pass membrane protein</topology>
    </subcellularLocation>
</comment>
<evidence type="ECO:0000256" key="10">
    <source>
        <dbReference type="ARBA" id="ARBA00023237"/>
    </source>
</evidence>
<evidence type="ECO:0000256" key="5">
    <source>
        <dbReference type="ARBA" id="ARBA00022692"/>
    </source>
</evidence>
<name>A0A6S6Y5H2_9PROT</name>
<evidence type="ECO:0000256" key="3">
    <source>
        <dbReference type="ARBA" id="ARBA00022448"/>
    </source>
</evidence>
<dbReference type="InterPro" id="IPR050298">
    <property type="entry name" value="Gram-neg_bact_OMP"/>
</dbReference>
<evidence type="ECO:0000256" key="4">
    <source>
        <dbReference type="ARBA" id="ARBA00022452"/>
    </source>
</evidence>
<dbReference type="CDD" id="cd00342">
    <property type="entry name" value="gram_neg_porins"/>
    <property type="match status" value="1"/>
</dbReference>
<keyword evidence="8" id="KW-0626">Porin</keyword>
<dbReference type="InterPro" id="IPR023614">
    <property type="entry name" value="Porin_dom_sf"/>
</dbReference>
<proteinExistence type="predicted"/>
<gene>
    <name evidence="12" type="ORF">DENOEST_3593</name>
</gene>
<accession>A0A6S6Y5H2</accession>
<dbReference type="Gene3D" id="2.40.160.10">
    <property type="entry name" value="Porin"/>
    <property type="match status" value="1"/>
</dbReference>
<dbReference type="GO" id="GO:0046930">
    <property type="term" value="C:pore complex"/>
    <property type="evidence" value="ECO:0007669"/>
    <property type="project" value="UniProtKB-KW"/>
</dbReference>
<dbReference type="PANTHER" id="PTHR34501">
    <property type="entry name" value="PROTEIN YDDL-RELATED"/>
    <property type="match status" value="1"/>
</dbReference>
<evidence type="ECO:0000313" key="13">
    <source>
        <dbReference type="Proteomes" id="UP000515733"/>
    </source>
</evidence>
<dbReference type="RefSeq" id="WP_145769476.1">
    <property type="nucleotide sequence ID" value="NZ_LR778301.1"/>
</dbReference>
<organism evidence="12 13">
    <name type="scientific">Denitratisoma oestradiolicum</name>
    <dbReference type="NCBI Taxonomy" id="311182"/>
    <lineage>
        <taxon>Bacteria</taxon>
        <taxon>Pseudomonadati</taxon>
        <taxon>Pseudomonadota</taxon>
        <taxon>Betaproteobacteria</taxon>
        <taxon>Nitrosomonadales</taxon>
        <taxon>Sterolibacteriaceae</taxon>
        <taxon>Denitratisoma</taxon>
    </lineage>
</organism>
<dbReference type="EMBL" id="LR778301">
    <property type="protein sequence ID" value="CAB1370747.1"/>
    <property type="molecule type" value="Genomic_DNA"/>
</dbReference>
<dbReference type="InterPro" id="IPR002299">
    <property type="entry name" value="Porin_Neis"/>
</dbReference>
<evidence type="ECO:0000256" key="6">
    <source>
        <dbReference type="ARBA" id="ARBA00022729"/>
    </source>
</evidence>
<sequence length="388" mass="40193">MQKKLIALAIAGLSSVAFAQSNVVIYGVADLGVESASISNQAANMGNKTRVVSNSSHIGFKGEEDLGNGLKALFQLETALTYGNNADTNGGTNGLNSAANFGASRDSFLGLSGAFGSVKVGTLTGPYRAQGNALSYAPGASGVAYTGAIYGTIGGVKTGTDDRTSNAIAYVSPTVNGFNATLLYAAAGNRNTDGAATSVNGKEWQLGLQYAIGGLTLGYAHVTRNEVQFSTLATALNGAVAVGTPYSDELKANRLTGKYNFGQGTSIVALWDKQKYENSAAALVANPSAERTAWMVGAGHQFGRSLVSVEYARAKEVELSTGDLADSDAKQWSLAYSYDLSKRTKVRAYWTKIDNGSASASNFYNNAVTGQAAGGDPRSLGASLRHSF</sequence>
<keyword evidence="10" id="KW-0998">Cell outer membrane</keyword>
<dbReference type="PRINTS" id="PR00184">
    <property type="entry name" value="NEISSPPORIN"/>
</dbReference>
<comment type="subunit">
    <text evidence="2">Homotrimer.</text>
</comment>
<dbReference type="InterPro" id="IPR033900">
    <property type="entry name" value="Gram_neg_porin_domain"/>
</dbReference>
<dbReference type="PANTHER" id="PTHR34501:SF9">
    <property type="entry name" value="MAJOR OUTER MEMBRANE PROTEIN P.IA"/>
    <property type="match status" value="1"/>
</dbReference>
<evidence type="ECO:0000256" key="2">
    <source>
        <dbReference type="ARBA" id="ARBA00011233"/>
    </source>
</evidence>
<keyword evidence="4" id="KW-1134">Transmembrane beta strand</keyword>
<evidence type="ECO:0000256" key="1">
    <source>
        <dbReference type="ARBA" id="ARBA00004571"/>
    </source>
</evidence>
<dbReference type="AlphaFoldDB" id="A0A6S6Y5H2"/>
<keyword evidence="5" id="KW-0812">Transmembrane</keyword>
<dbReference type="SUPFAM" id="SSF56935">
    <property type="entry name" value="Porins"/>
    <property type="match status" value="1"/>
</dbReference>
<protein>
    <submittedName>
        <fullName evidence="12">Porin Gram-negative type</fullName>
    </submittedName>
</protein>
<evidence type="ECO:0000313" key="12">
    <source>
        <dbReference type="EMBL" id="CAB1370747.1"/>
    </source>
</evidence>
<dbReference type="Proteomes" id="UP000515733">
    <property type="component" value="Chromosome"/>
</dbReference>
<keyword evidence="6" id="KW-0732">Signal</keyword>
<dbReference type="GO" id="GO:0009279">
    <property type="term" value="C:cell outer membrane"/>
    <property type="evidence" value="ECO:0007669"/>
    <property type="project" value="UniProtKB-SubCell"/>
</dbReference>
<evidence type="ECO:0000259" key="11">
    <source>
        <dbReference type="Pfam" id="PF13609"/>
    </source>
</evidence>
<dbReference type="Pfam" id="PF13609">
    <property type="entry name" value="Porin_4"/>
    <property type="match status" value="1"/>
</dbReference>
<evidence type="ECO:0000256" key="8">
    <source>
        <dbReference type="ARBA" id="ARBA00023114"/>
    </source>
</evidence>
<dbReference type="OrthoDB" id="5289162at2"/>
<dbReference type="GO" id="GO:0015288">
    <property type="term" value="F:porin activity"/>
    <property type="evidence" value="ECO:0007669"/>
    <property type="project" value="UniProtKB-KW"/>
</dbReference>
<evidence type="ECO:0000256" key="7">
    <source>
        <dbReference type="ARBA" id="ARBA00023065"/>
    </source>
</evidence>